<accession>A0A8J7A2H2</accession>
<comment type="caution">
    <text evidence="1">The sequence shown here is derived from an EMBL/GenBank/DDBJ whole genome shotgun (WGS) entry which is preliminary data.</text>
</comment>
<dbReference type="RefSeq" id="WP_193921967.1">
    <property type="nucleotide sequence ID" value="NZ_JADEXS020000001.1"/>
</dbReference>
<proteinExistence type="predicted"/>
<dbReference type="EMBL" id="JADEXS010000572">
    <property type="protein sequence ID" value="MBE9026299.1"/>
    <property type="molecule type" value="Genomic_DNA"/>
</dbReference>
<sequence length="92" mass="10814">MKIRGIKRGQTIELLEQINSIPDGAEMVVDLELFSNERLEKEPQLLDEARLAKLNQLFGIWKYQPELTEIFTEIDQQRHCHNRAIALHPNYD</sequence>
<reference evidence="1" key="1">
    <citation type="submission" date="2020-10" db="EMBL/GenBank/DDBJ databases">
        <authorList>
            <person name="Castelo-Branco R."/>
            <person name="Eusebio N."/>
            <person name="Adriana R."/>
            <person name="Vieira A."/>
            <person name="Brugerolle De Fraissinette N."/>
            <person name="Rezende De Castro R."/>
            <person name="Schneider M.P."/>
            <person name="Vasconcelos V."/>
            <person name="Leao P.N."/>
        </authorList>
    </citation>
    <scope>NUCLEOTIDE SEQUENCE</scope>
    <source>
        <strain evidence="1">LEGE 12446</strain>
    </source>
</reference>
<evidence type="ECO:0000313" key="2">
    <source>
        <dbReference type="Proteomes" id="UP000622533"/>
    </source>
</evidence>
<keyword evidence="2" id="KW-1185">Reference proteome</keyword>
<dbReference type="AlphaFoldDB" id="A0A8J7A2H2"/>
<organism evidence="1 2">
    <name type="scientific">Desmonostoc muscorum LEGE 12446</name>
    <dbReference type="NCBI Taxonomy" id="1828758"/>
    <lineage>
        <taxon>Bacteria</taxon>
        <taxon>Bacillati</taxon>
        <taxon>Cyanobacteriota</taxon>
        <taxon>Cyanophyceae</taxon>
        <taxon>Nostocales</taxon>
        <taxon>Nostocaceae</taxon>
        <taxon>Desmonostoc</taxon>
    </lineage>
</organism>
<name>A0A8J7A2H2_DESMC</name>
<gene>
    <name evidence="1" type="ORF">IQ276_28925</name>
</gene>
<dbReference type="Proteomes" id="UP000622533">
    <property type="component" value="Unassembled WGS sequence"/>
</dbReference>
<evidence type="ECO:0000313" key="1">
    <source>
        <dbReference type="EMBL" id="MBE9026299.1"/>
    </source>
</evidence>
<protein>
    <submittedName>
        <fullName evidence="1">Uncharacterized protein</fullName>
    </submittedName>
</protein>